<reference evidence="1" key="1">
    <citation type="journal article" date="2015" name="Nature">
        <title>Complex archaea that bridge the gap between prokaryotes and eukaryotes.</title>
        <authorList>
            <person name="Spang A."/>
            <person name="Saw J.H."/>
            <person name="Jorgensen S.L."/>
            <person name="Zaremba-Niedzwiedzka K."/>
            <person name="Martijn J."/>
            <person name="Lind A.E."/>
            <person name="van Eijk R."/>
            <person name="Schleper C."/>
            <person name="Guy L."/>
            <person name="Ettema T.J."/>
        </authorList>
    </citation>
    <scope>NUCLEOTIDE SEQUENCE</scope>
</reference>
<accession>A0A0F9ICG1</accession>
<comment type="caution">
    <text evidence="1">The sequence shown here is derived from an EMBL/GenBank/DDBJ whole genome shotgun (WGS) entry which is preliminary data.</text>
</comment>
<dbReference type="EMBL" id="LAZR01021507">
    <property type="protein sequence ID" value="KKL85082.1"/>
    <property type="molecule type" value="Genomic_DNA"/>
</dbReference>
<sequence>MSDDSKIDNIEKRLEGIERVITTMSTNIGQLVDKFTQIAGHTGKLLEYMRELIKEKK</sequence>
<protein>
    <submittedName>
        <fullName evidence="1">Uncharacterized protein</fullName>
    </submittedName>
</protein>
<evidence type="ECO:0000313" key="1">
    <source>
        <dbReference type="EMBL" id="KKL85082.1"/>
    </source>
</evidence>
<proteinExistence type="predicted"/>
<organism evidence="1">
    <name type="scientific">marine sediment metagenome</name>
    <dbReference type="NCBI Taxonomy" id="412755"/>
    <lineage>
        <taxon>unclassified sequences</taxon>
        <taxon>metagenomes</taxon>
        <taxon>ecological metagenomes</taxon>
    </lineage>
</organism>
<dbReference type="AlphaFoldDB" id="A0A0F9ICG1"/>
<name>A0A0F9ICG1_9ZZZZ</name>
<gene>
    <name evidence="1" type="ORF">LCGC14_1958330</name>
</gene>